<dbReference type="PANTHER" id="PTHR31463:SF1">
    <property type="entry name" value="MACROPHAGE-EXPRESSED GENE 1 PROTEIN"/>
    <property type="match status" value="1"/>
</dbReference>
<dbReference type="OrthoDB" id="5950457at2759"/>
<protein>
    <submittedName>
        <fullName evidence="4">Macrophage-expressed gene 1 protein-like</fullName>
    </submittedName>
</protein>
<dbReference type="InterPro" id="IPR039707">
    <property type="entry name" value="MPEG1"/>
</dbReference>
<dbReference type="GO" id="GO:0030670">
    <property type="term" value="C:phagocytic vesicle membrane"/>
    <property type="evidence" value="ECO:0007669"/>
    <property type="project" value="UniProtKB-SubCell"/>
</dbReference>
<accession>A0A8B8EJS3</accession>
<dbReference type="CDD" id="cd22579">
    <property type="entry name" value="MPEG1_P2"/>
    <property type="match status" value="1"/>
</dbReference>
<dbReference type="KEGG" id="cvn:111134718"/>
<dbReference type="Proteomes" id="UP000694844">
    <property type="component" value="Chromosome 5"/>
</dbReference>
<dbReference type="PANTHER" id="PTHR31463">
    <property type="entry name" value="MACROPHAGE-EXPRESSED GENE 1 PROTEIN"/>
    <property type="match status" value="1"/>
</dbReference>
<dbReference type="SMART" id="SM00457">
    <property type="entry name" value="MACPF"/>
    <property type="match status" value="1"/>
</dbReference>
<dbReference type="GeneID" id="111134718"/>
<evidence type="ECO:0000313" key="3">
    <source>
        <dbReference type="Proteomes" id="UP000694844"/>
    </source>
</evidence>
<dbReference type="PROSITE" id="PS51412">
    <property type="entry name" value="MACPF_2"/>
    <property type="match status" value="1"/>
</dbReference>
<evidence type="ECO:0000256" key="1">
    <source>
        <dbReference type="SAM" id="SignalP"/>
    </source>
</evidence>
<feature type="signal peptide" evidence="1">
    <location>
        <begin position="1"/>
        <end position="24"/>
    </location>
</feature>
<dbReference type="InterPro" id="IPR020864">
    <property type="entry name" value="MACPF"/>
</dbReference>
<name>A0A8B8EJS3_CRAVI</name>
<dbReference type="RefSeq" id="XP_022339738.1">
    <property type="nucleotide sequence ID" value="XM_022484030.1"/>
</dbReference>
<proteinExistence type="predicted"/>
<dbReference type="GO" id="GO:0045087">
    <property type="term" value="P:innate immune response"/>
    <property type="evidence" value="ECO:0007669"/>
    <property type="project" value="UniProtKB-KW"/>
</dbReference>
<organism evidence="3 4">
    <name type="scientific">Crassostrea virginica</name>
    <name type="common">Eastern oyster</name>
    <dbReference type="NCBI Taxonomy" id="6565"/>
    <lineage>
        <taxon>Eukaryota</taxon>
        <taxon>Metazoa</taxon>
        <taxon>Spiralia</taxon>
        <taxon>Lophotrochozoa</taxon>
        <taxon>Mollusca</taxon>
        <taxon>Bivalvia</taxon>
        <taxon>Autobranchia</taxon>
        <taxon>Pteriomorphia</taxon>
        <taxon>Ostreida</taxon>
        <taxon>Ostreoidea</taxon>
        <taxon>Ostreidae</taxon>
        <taxon>Crassostrea</taxon>
    </lineage>
</organism>
<reference evidence="4" key="1">
    <citation type="submission" date="2025-08" db="UniProtKB">
        <authorList>
            <consortium name="RefSeq"/>
        </authorList>
    </citation>
    <scope>IDENTIFICATION</scope>
    <source>
        <tissue evidence="4">Whole sample</tissue>
    </source>
</reference>
<sequence length="654" mass="72702">MAGRLSWTHVLLGAIVAITPPCLSFPNECLVNGTDIKVFEVLPGGGWDNLRNEDRGRIVFYNYSDCGKTEDGRYLIPKNVFVVPLKTSQTKIYSERIDHWMNFTSATSKSINIGGEAKIAGLFSIGGKFSTEYDDVKSNQVNDNSFTQRTGAQYVRYVAKIQPRPVLDPGFRSKIHSIANHHLNGRKRYARYESQLLVRDFGTHVITSIDAGASIFKVDQVNNSITTTSHLSKSQISAAAGLFFFGKGAGFEHSSTVTDQTVQKYADSQTHSTVYTYGGQPYKPVNFSVNEWVNTIGNDLVAIDRSGDPLHFLINKEQFPELPKSIRVQTYDSIKAAISAYYRFNTYKGCTDINSPNFNFNANVDDGTCLPAGKNLSIGGVYQTCEFAGDTADLCDELTLKNKKTGNFNCGEGYQSALLYQGNVTKTEIRQECESYMIFWKKCHDVVFHGEASYSTFWCYAHAGEAPPNSGFLFGGIFTKTVANPVTKSQSCPPSYQPTMITSDMYVCLSDDFELGQRYSIPFAGFFSCQEGNPLSNQYFSPTYTSESCPGGYSQHLGTIEDECEINYCTLANALFGKSSMPVRFPPFVHKPNEWNETGNYIISDEGQSWSTVFQVPTNFSGFDVIEKGWIGNSGEKISVRSLLDERNKNRGEL</sequence>
<evidence type="ECO:0000259" key="2">
    <source>
        <dbReference type="PROSITE" id="PS51412"/>
    </source>
</evidence>
<feature type="domain" description="MACPF" evidence="2">
    <location>
        <begin position="15"/>
        <end position="345"/>
    </location>
</feature>
<dbReference type="Pfam" id="PF01823">
    <property type="entry name" value="MACPF"/>
    <property type="match status" value="1"/>
</dbReference>
<dbReference type="GO" id="GO:0002250">
    <property type="term" value="P:adaptive immune response"/>
    <property type="evidence" value="ECO:0007669"/>
    <property type="project" value="UniProtKB-KW"/>
</dbReference>
<feature type="chain" id="PRO_5034190792" evidence="1">
    <location>
        <begin position="25"/>
        <end position="654"/>
    </location>
</feature>
<dbReference type="AlphaFoldDB" id="A0A8B8EJS3"/>
<evidence type="ECO:0000313" key="4">
    <source>
        <dbReference type="RefSeq" id="XP_022339738.1"/>
    </source>
</evidence>
<gene>
    <name evidence="4" type="primary">LOC111134718</name>
</gene>
<keyword evidence="3" id="KW-1185">Reference proteome</keyword>
<keyword evidence="1" id="KW-0732">Signal</keyword>